<feature type="domain" description="CggR N-terminal DNA binding" evidence="6">
    <location>
        <begin position="1"/>
        <end position="40"/>
    </location>
</feature>
<dbReference type="SUPFAM" id="SSF100950">
    <property type="entry name" value="NagB/RpiA/CoA transferase-like"/>
    <property type="match status" value="1"/>
</dbReference>
<dbReference type="Proteomes" id="UP000238775">
    <property type="component" value="Unassembled WGS sequence"/>
</dbReference>
<feature type="non-terminal residue" evidence="7">
    <location>
        <position position="202"/>
    </location>
</feature>
<comment type="similarity">
    <text evidence="1">Belongs to the SorC transcriptional regulatory family.</text>
</comment>
<comment type="caution">
    <text evidence="7">The sequence shown here is derived from an EMBL/GenBank/DDBJ whole genome shotgun (WGS) entry which is preliminary data.</text>
</comment>
<evidence type="ECO:0000313" key="8">
    <source>
        <dbReference type="Proteomes" id="UP000238775"/>
    </source>
</evidence>
<dbReference type="InterPro" id="IPR036388">
    <property type="entry name" value="WH-like_DNA-bd_sf"/>
</dbReference>
<evidence type="ECO:0000256" key="2">
    <source>
        <dbReference type="ARBA" id="ARBA00023015"/>
    </source>
</evidence>
<evidence type="ECO:0008006" key="9">
    <source>
        <dbReference type="Google" id="ProtNLM"/>
    </source>
</evidence>
<dbReference type="GO" id="GO:0030246">
    <property type="term" value="F:carbohydrate binding"/>
    <property type="evidence" value="ECO:0007669"/>
    <property type="project" value="InterPro"/>
</dbReference>
<proteinExistence type="inferred from homology"/>
<evidence type="ECO:0000313" key="7">
    <source>
        <dbReference type="EMBL" id="PPJ69983.1"/>
    </source>
</evidence>
<evidence type="ECO:0000259" key="5">
    <source>
        <dbReference type="Pfam" id="PF04198"/>
    </source>
</evidence>
<dbReference type="Gene3D" id="3.40.50.1360">
    <property type="match status" value="1"/>
</dbReference>
<evidence type="ECO:0000259" key="6">
    <source>
        <dbReference type="Pfam" id="PF21715"/>
    </source>
</evidence>
<dbReference type="RefSeq" id="WP_231640994.1">
    <property type="nucleotide sequence ID" value="NZ_PGWZ01000550.1"/>
</dbReference>
<feature type="non-terminal residue" evidence="7">
    <location>
        <position position="1"/>
    </location>
</feature>
<dbReference type="InterPro" id="IPR051054">
    <property type="entry name" value="SorC_transcr_regulators"/>
</dbReference>
<dbReference type="Pfam" id="PF04198">
    <property type="entry name" value="Sugar-bind"/>
    <property type="match status" value="1"/>
</dbReference>
<gene>
    <name evidence="7" type="ORF">CV021_14400</name>
</gene>
<dbReference type="PANTHER" id="PTHR34294:SF5">
    <property type="entry name" value="CENTRAL GLYCOLYTIC GENES REGULATOR"/>
    <property type="match status" value="1"/>
</dbReference>
<dbReference type="PANTHER" id="PTHR34294">
    <property type="entry name" value="TRANSCRIPTIONAL REGULATOR-RELATED"/>
    <property type="match status" value="1"/>
</dbReference>
<keyword evidence="2" id="KW-0805">Transcription regulation</keyword>
<dbReference type="AlphaFoldDB" id="A0A7Z1SC40"/>
<evidence type="ECO:0000256" key="3">
    <source>
        <dbReference type="ARBA" id="ARBA00023125"/>
    </source>
</evidence>
<name>A0A7Z1SC40_STAAU</name>
<feature type="domain" description="Sugar-binding" evidence="5">
    <location>
        <begin position="46"/>
        <end position="201"/>
    </location>
</feature>
<dbReference type="InterPro" id="IPR037171">
    <property type="entry name" value="NagB/RpiA_transferase-like"/>
</dbReference>
<dbReference type="Pfam" id="PF21715">
    <property type="entry name" value="CggR_N"/>
    <property type="match status" value="1"/>
</dbReference>
<accession>A0A7Z1SC40</accession>
<keyword evidence="4" id="KW-0804">Transcription</keyword>
<reference evidence="7 8" key="1">
    <citation type="submission" date="2017-11" db="EMBL/GenBank/DDBJ databases">
        <authorList>
            <person name="Founou R.C."/>
            <person name="Founou L."/>
            <person name="Allam M."/>
            <person name="Ismail A."/>
            <person name="Essack S.Y."/>
        </authorList>
    </citation>
    <scope>NUCLEOTIDE SEQUENCE [LARGE SCALE GENOMIC DNA]</scope>
    <source>
        <strain evidence="7 8">G703N2B1</strain>
    </source>
</reference>
<dbReference type="InterPro" id="IPR007324">
    <property type="entry name" value="Sugar-bd_dom_put"/>
</dbReference>
<keyword evidence="3" id="KW-0238">DNA-binding</keyword>
<organism evidence="7 8">
    <name type="scientific">Staphylococcus aureus</name>
    <dbReference type="NCBI Taxonomy" id="1280"/>
    <lineage>
        <taxon>Bacteria</taxon>
        <taxon>Bacillati</taxon>
        <taxon>Bacillota</taxon>
        <taxon>Bacilli</taxon>
        <taxon>Bacillales</taxon>
        <taxon>Staphylococcaceae</taxon>
        <taxon>Staphylococcus</taxon>
    </lineage>
</organism>
<dbReference type="InterPro" id="IPR048715">
    <property type="entry name" value="CggR_N"/>
</dbReference>
<evidence type="ECO:0000256" key="4">
    <source>
        <dbReference type="ARBA" id="ARBA00023163"/>
    </source>
</evidence>
<dbReference type="EMBL" id="PGWZ01000550">
    <property type="protein sequence ID" value="PPJ69983.1"/>
    <property type="molecule type" value="Genomic_DNA"/>
</dbReference>
<evidence type="ECO:0000256" key="1">
    <source>
        <dbReference type="ARBA" id="ARBA00010466"/>
    </source>
</evidence>
<dbReference type="GO" id="GO:0003677">
    <property type="term" value="F:DNA binding"/>
    <property type="evidence" value="ECO:0007669"/>
    <property type="project" value="UniProtKB-KW"/>
</dbReference>
<protein>
    <recommendedName>
        <fullName evidence="9">Sugar-binding domain-containing protein</fullName>
    </recommendedName>
</protein>
<dbReference type="Gene3D" id="1.10.10.10">
    <property type="entry name" value="Winged helix-like DNA-binding domain superfamily/Winged helix DNA-binding domain"/>
    <property type="match status" value="1"/>
</dbReference>
<sequence>TERDLRSETDMLKQQELIRVKPTGMEITNEGTEVLAQLGEYFNVFSDDHKLASAIKDKFHIKDVHVIPGDSDSNRTVKREMGQQAGQLLEGILYEDAIVSVTGGSTMACVSETIHLLPFNVFFVPARGGLGENVVYQANTIASSMAQQAGGYYTTLYVPYNVSESTYDTLMLEPSVMHTLDKIKQANITIHSIGDALKMAHR</sequence>